<keyword evidence="2" id="KW-0819">tRNA processing</keyword>
<dbReference type="PANTHER" id="PTHR15441:SF1">
    <property type="entry name" value="RIBONUCLEASE P PROTEIN SUBUNIT P14"/>
    <property type="match status" value="1"/>
</dbReference>
<dbReference type="EMBL" id="JAFCMP010000012">
    <property type="protein sequence ID" value="KAG5192011.1"/>
    <property type="molecule type" value="Genomic_DNA"/>
</dbReference>
<evidence type="ECO:0000313" key="3">
    <source>
        <dbReference type="EMBL" id="KAG5192011.1"/>
    </source>
</evidence>
<feature type="non-terminal residue" evidence="3">
    <location>
        <position position="1"/>
    </location>
</feature>
<dbReference type="GO" id="GO:0001682">
    <property type="term" value="P:tRNA 5'-leader removal"/>
    <property type="evidence" value="ECO:0007669"/>
    <property type="project" value="InterPro"/>
</dbReference>
<name>A0A836CQK7_9STRA</name>
<comment type="similarity">
    <text evidence="1">Belongs to the eukaryotic/archaeal RNase P protein component 2 family.</text>
</comment>
<keyword evidence="4" id="KW-1185">Reference proteome</keyword>
<dbReference type="SUPFAM" id="SSF160350">
    <property type="entry name" value="Rnp2-like"/>
    <property type="match status" value="1"/>
</dbReference>
<dbReference type="GO" id="GO:0030681">
    <property type="term" value="C:multimeric ribonuclease P complex"/>
    <property type="evidence" value="ECO:0007669"/>
    <property type="project" value="TreeGrafter"/>
</dbReference>
<reference evidence="3" key="1">
    <citation type="submission" date="2021-02" db="EMBL/GenBank/DDBJ databases">
        <title>First Annotated Genome of the Yellow-green Alga Tribonema minus.</title>
        <authorList>
            <person name="Mahan K.M."/>
        </authorList>
    </citation>
    <scope>NUCLEOTIDE SEQUENCE</scope>
    <source>
        <strain evidence="3">UTEX B ZZ1240</strain>
    </source>
</reference>
<comment type="caution">
    <text evidence="3">The sequence shown here is derived from an EMBL/GenBank/DDBJ whole genome shotgun (WGS) entry which is preliminary data.</text>
</comment>
<dbReference type="InterPro" id="IPR038085">
    <property type="entry name" value="Rnp2-like_sf"/>
</dbReference>
<dbReference type="InterPro" id="IPR002759">
    <property type="entry name" value="Pop5/Rpp14/Rnp2-like"/>
</dbReference>
<protein>
    <submittedName>
        <fullName evidence="3">Uncharacterized protein</fullName>
    </submittedName>
</protein>
<accession>A0A836CQK7</accession>
<evidence type="ECO:0000313" key="4">
    <source>
        <dbReference type="Proteomes" id="UP000664859"/>
    </source>
</evidence>
<proteinExistence type="inferred from homology"/>
<dbReference type="AlphaFoldDB" id="A0A836CQK7"/>
<sequence length="83" mass="8581">IALKEAILDALKAMFGVVGSAAYEVDVLSYDTSDGAAILRIASDALVPVRAALTLKGSHGNAPIRFAVLHASPFLAALACPRF</sequence>
<dbReference type="Pfam" id="PF01900">
    <property type="entry name" value="RNase_P_Rpp14"/>
    <property type="match status" value="1"/>
</dbReference>
<gene>
    <name evidence="3" type="ORF">JKP88DRAFT_152856</name>
</gene>
<organism evidence="3 4">
    <name type="scientific">Tribonema minus</name>
    <dbReference type="NCBI Taxonomy" id="303371"/>
    <lineage>
        <taxon>Eukaryota</taxon>
        <taxon>Sar</taxon>
        <taxon>Stramenopiles</taxon>
        <taxon>Ochrophyta</taxon>
        <taxon>PX clade</taxon>
        <taxon>Xanthophyceae</taxon>
        <taxon>Tribonematales</taxon>
        <taxon>Tribonemataceae</taxon>
        <taxon>Tribonema</taxon>
    </lineage>
</organism>
<dbReference type="Gene3D" id="3.30.70.3250">
    <property type="entry name" value="Ribonuclease P, Pop5 subunit"/>
    <property type="match status" value="1"/>
</dbReference>
<dbReference type="GO" id="GO:0005730">
    <property type="term" value="C:nucleolus"/>
    <property type="evidence" value="ECO:0007669"/>
    <property type="project" value="TreeGrafter"/>
</dbReference>
<feature type="non-terminal residue" evidence="3">
    <location>
        <position position="83"/>
    </location>
</feature>
<dbReference type="Proteomes" id="UP000664859">
    <property type="component" value="Unassembled WGS sequence"/>
</dbReference>
<evidence type="ECO:0000256" key="2">
    <source>
        <dbReference type="ARBA" id="ARBA00022694"/>
    </source>
</evidence>
<dbReference type="PANTHER" id="PTHR15441">
    <property type="entry name" value="RIBONUCLEASE P PROTEIN SUBUNIT P14"/>
    <property type="match status" value="1"/>
</dbReference>
<evidence type="ECO:0000256" key="1">
    <source>
        <dbReference type="ARBA" id="ARBA00010800"/>
    </source>
</evidence>
<dbReference type="GO" id="GO:0033204">
    <property type="term" value="F:ribonuclease P RNA binding"/>
    <property type="evidence" value="ECO:0007669"/>
    <property type="project" value="TreeGrafter"/>
</dbReference>
<dbReference type="OrthoDB" id="61519at2759"/>